<dbReference type="PROSITE" id="PS51352">
    <property type="entry name" value="THIOREDOXIN_2"/>
    <property type="match status" value="3"/>
</dbReference>
<dbReference type="SUPFAM" id="SSF52833">
    <property type="entry name" value="Thioredoxin-like"/>
    <property type="match status" value="3"/>
</dbReference>
<keyword evidence="8" id="KW-1185">Reference proteome</keyword>
<gene>
    <name evidence="9" type="primary">LOC108563899</name>
</gene>
<dbReference type="NCBIfam" id="TIGR01126">
    <property type="entry name" value="pdi_dom"/>
    <property type="match status" value="1"/>
</dbReference>
<dbReference type="PROSITE" id="PS00194">
    <property type="entry name" value="THIOREDOXIN_1"/>
    <property type="match status" value="3"/>
</dbReference>
<dbReference type="Gene3D" id="3.40.30.10">
    <property type="entry name" value="Glutaredoxin"/>
    <property type="match status" value="3"/>
</dbReference>
<comment type="similarity">
    <text evidence="1 5">Belongs to the protein disulfide isomerase family.</text>
</comment>
<evidence type="ECO:0000256" key="2">
    <source>
        <dbReference type="ARBA" id="ARBA00022729"/>
    </source>
</evidence>
<dbReference type="GeneID" id="108563899"/>
<keyword evidence="2 6" id="KW-0732">Signal</keyword>
<feature type="domain" description="Thioredoxin" evidence="7">
    <location>
        <begin position="263"/>
        <end position="380"/>
    </location>
</feature>
<dbReference type="PANTHER" id="PTHR45672">
    <property type="entry name" value="PROTEIN DISULFIDE-ISOMERASE C17H9.14C-RELATED"/>
    <property type="match status" value="1"/>
</dbReference>
<proteinExistence type="inferred from homology"/>
<feature type="domain" description="Thioredoxin" evidence="7">
    <location>
        <begin position="135"/>
        <end position="254"/>
    </location>
</feature>
<dbReference type="InterPro" id="IPR036249">
    <property type="entry name" value="Thioredoxin-like_sf"/>
</dbReference>
<organism evidence="8 9">
    <name type="scientific">Nicrophorus vespilloides</name>
    <name type="common">Boreal carrion beetle</name>
    <dbReference type="NCBI Taxonomy" id="110193"/>
    <lineage>
        <taxon>Eukaryota</taxon>
        <taxon>Metazoa</taxon>
        <taxon>Ecdysozoa</taxon>
        <taxon>Arthropoda</taxon>
        <taxon>Hexapoda</taxon>
        <taxon>Insecta</taxon>
        <taxon>Pterygota</taxon>
        <taxon>Neoptera</taxon>
        <taxon>Endopterygota</taxon>
        <taxon>Coleoptera</taxon>
        <taxon>Polyphaga</taxon>
        <taxon>Staphyliniformia</taxon>
        <taxon>Silphidae</taxon>
        <taxon>Nicrophorinae</taxon>
        <taxon>Nicrophorus</taxon>
    </lineage>
</organism>
<evidence type="ECO:0000256" key="1">
    <source>
        <dbReference type="ARBA" id="ARBA00006347"/>
    </source>
</evidence>
<dbReference type="PRINTS" id="PR00421">
    <property type="entry name" value="THIOREDOXIN"/>
</dbReference>
<evidence type="ECO:0000256" key="5">
    <source>
        <dbReference type="RuleBase" id="RU004208"/>
    </source>
</evidence>
<evidence type="ECO:0000256" key="3">
    <source>
        <dbReference type="ARBA" id="ARBA00022737"/>
    </source>
</evidence>
<dbReference type="InterPro" id="IPR013766">
    <property type="entry name" value="Thioredoxin_domain"/>
</dbReference>
<dbReference type="InterPro" id="IPR005788">
    <property type="entry name" value="PDI_thioredoxin-like_dom"/>
</dbReference>
<dbReference type="Proteomes" id="UP000695000">
    <property type="component" value="Unplaced"/>
</dbReference>
<feature type="domain" description="Thioredoxin" evidence="7">
    <location>
        <begin position="13"/>
        <end position="133"/>
    </location>
</feature>
<keyword evidence="4" id="KW-0676">Redox-active center</keyword>
<reference evidence="9" key="1">
    <citation type="submission" date="2025-08" db="UniProtKB">
        <authorList>
            <consortium name="RefSeq"/>
        </authorList>
    </citation>
    <scope>IDENTIFICATION</scope>
    <source>
        <tissue evidence="9">Whole Larva</tissue>
    </source>
</reference>
<evidence type="ECO:0000313" key="9">
    <source>
        <dbReference type="RefSeq" id="XP_017778196.1"/>
    </source>
</evidence>
<evidence type="ECO:0000256" key="6">
    <source>
        <dbReference type="SAM" id="SignalP"/>
    </source>
</evidence>
<sequence length="385" mass="43648">MKSFVLAATAIILLAGIAAAHEEDVHTVQYNVDNFEDEVVKNNHFVMFYAPWCGHCKRLGPTWEELAEMLNTEGSNVRIAKVDCTTDGDVCNANDVTGYPTLKFFKIGEKEGTKFRGTRDLPSLTTFINEQINMEGHGDEVPIPKNSGGLTELTEDNFEKFVQSGKHFIKFYAPWCGHCQKLAPVWEQLAKDIDAEGVVRISKIDCTQYRSNCNMFDIKGYPSLLWIEDGKKVEKYQGSRGLEELKDYVNKMVGTKSTSSDDIKEEDKEEPSSVMLLNGDDFQHGIESGISFVKFYAPWCGHCKRLAPTWEELGKKFIGNPEVDIVKVDCTLEVNKQLCNDQEVEGFPTVFLYKDGKKISEYNGNRSLEDLFDFIKKHMVEHDEL</sequence>
<dbReference type="RefSeq" id="XP_017778196.1">
    <property type="nucleotide sequence ID" value="XM_017922707.1"/>
</dbReference>
<feature type="chain" id="PRO_5047477101" evidence="6">
    <location>
        <begin position="21"/>
        <end position="385"/>
    </location>
</feature>
<evidence type="ECO:0000259" key="7">
    <source>
        <dbReference type="PROSITE" id="PS51352"/>
    </source>
</evidence>
<accession>A0ABM1MUE6</accession>
<dbReference type="Pfam" id="PF00085">
    <property type="entry name" value="Thioredoxin"/>
    <property type="match status" value="3"/>
</dbReference>
<keyword evidence="3" id="KW-0677">Repeat</keyword>
<evidence type="ECO:0000256" key="4">
    <source>
        <dbReference type="ARBA" id="ARBA00023284"/>
    </source>
</evidence>
<protein>
    <submittedName>
        <fullName evidence="9">Thioredoxin domain-containing protein 5</fullName>
    </submittedName>
</protein>
<dbReference type="InterPro" id="IPR017937">
    <property type="entry name" value="Thioredoxin_CS"/>
</dbReference>
<feature type="signal peptide" evidence="6">
    <location>
        <begin position="1"/>
        <end position="20"/>
    </location>
</feature>
<dbReference type="PANTHER" id="PTHR45672:SF3">
    <property type="entry name" value="THIOREDOXIN DOMAIN-CONTAINING PROTEIN 5"/>
    <property type="match status" value="1"/>
</dbReference>
<dbReference type="InterPro" id="IPR051063">
    <property type="entry name" value="PDI"/>
</dbReference>
<name>A0ABM1MUE6_NICVS</name>
<evidence type="ECO:0000313" key="8">
    <source>
        <dbReference type="Proteomes" id="UP000695000"/>
    </source>
</evidence>